<protein>
    <recommendedName>
        <fullName evidence="2">Histidine kinase VP0354-like sensor domain-containing protein</fullName>
    </recommendedName>
</protein>
<dbReference type="EMBL" id="SPIA01000004">
    <property type="protein sequence ID" value="TFH67251.1"/>
    <property type="molecule type" value="Genomic_DNA"/>
</dbReference>
<feature type="domain" description="Histidine kinase VP0354-like sensor" evidence="2">
    <location>
        <begin position="93"/>
        <end position="280"/>
    </location>
</feature>
<evidence type="ECO:0000256" key="1">
    <source>
        <dbReference type="SAM" id="Phobius"/>
    </source>
</evidence>
<keyword evidence="4" id="KW-1185">Reference proteome</keyword>
<dbReference type="Gene3D" id="3.30.450.20">
    <property type="entry name" value="PAS domain"/>
    <property type="match status" value="2"/>
</dbReference>
<proteinExistence type="predicted"/>
<dbReference type="AlphaFoldDB" id="A0A4Y8UGJ4"/>
<dbReference type="InterPro" id="IPR029151">
    <property type="entry name" value="Sensor-like_sf"/>
</dbReference>
<dbReference type="OrthoDB" id="9808408at2"/>
<keyword evidence="1" id="KW-1133">Transmembrane helix</keyword>
<feature type="transmembrane region" description="Helical" evidence="1">
    <location>
        <begin position="12"/>
        <end position="31"/>
    </location>
</feature>
<name>A0A4Y8UGJ4_9GAMM</name>
<accession>A0A4Y8UGJ4</accession>
<keyword evidence="1" id="KW-0472">Membrane</keyword>
<dbReference type="Pfam" id="PF21623">
    <property type="entry name" value="HK_sensor_dom_bact"/>
    <property type="match status" value="1"/>
</dbReference>
<dbReference type="SUPFAM" id="SSF103190">
    <property type="entry name" value="Sensory domain-like"/>
    <property type="match status" value="2"/>
</dbReference>
<dbReference type="Proteomes" id="UP000298133">
    <property type="component" value="Unassembled WGS sequence"/>
</dbReference>
<evidence type="ECO:0000259" key="2">
    <source>
        <dbReference type="Pfam" id="PF21623"/>
    </source>
</evidence>
<organism evidence="3 4">
    <name type="scientific">Gammaproteobacteria bacterium LSUCC0057</name>
    <dbReference type="NCBI Taxonomy" id="2559237"/>
    <lineage>
        <taxon>Bacteria</taxon>
        <taxon>Pseudomonadati</taxon>
        <taxon>Pseudomonadota</taxon>
        <taxon>Gammaproteobacteria</taxon>
        <taxon>Cellvibrionales</taxon>
        <taxon>Porticoccaceae</taxon>
        <taxon>SAR92 clade</taxon>
    </lineage>
</organism>
<sequence>MSGSRGFLSGSKTLYLAALGLLLVVFFIVALQRYQERLLQLVLNSQQAELVEASEQLIADLQARSDDLKLLTNLPELAHLDPSRHLDRSQLLQRVGEYFLRFLQAYPEYDQVRLLDSQGREQLNVKRQDQTIRLIPRHQLQDKSARYYVAEALAQPHNAVYLSRIDLNREFGEVQRPYQPTLRMVRAIEGTPGEPAAAQATTVNGLVVANLSVTELLQRYSRALRNIWQVDIFLVDDNGYFIIHPDTAMQWGFDLNAVGHRFGRVFPKVWSQLQAGQSIVSYPAGTSPATNLQGYQRGGHFISHQFQLPGVASGAAQSSPSAHRYRGIMFVANQSLEPWSLRYHWVWWAFMLFLLLLVGLALLSAYSAYRWQRKHNHRQGELALQRQQLERWQQKVTAGALLRSELRQLLREIRNHTAAVVGFAALVKNNESEQPSQMAENLQIIERGARRSLHSVDEAQKLLADDEAAQSEQNEPVCRQ</sequence>
<gene>
    <name evidence="3" type="ORF">E3W66_09535</name>
</gene>
<evidence type="ECO:0000313" key="4">
    <source>
        <dbReference type="Proteomes" id="UP000298133"/>
    </source>
</evidence>
<keyword evidence="1" id="KW-0812">Transmembrane</keyword>
<comment type="caution">
    <text evidence="3">The sequence shown here is derived from an EMBL/GenBank/DDBJ whole genome shotgun (WGS) entry which is preliminary data.</text>
</comment>
<dbReference type="InterPro" id="IPR048760">
    <property type="entry name" value="VP0354-like_sensor_dom"/>
</dbReference>
<evidence type="ECO:0000313" key="3">
    <source>
        <dbReference type="EMBL" id="TFH67251.1"/>
    </source>
</evidence>
<reference evidence="3 4" key="1">
    <citation type="submission" date="2019-03" db="EMBL/GenBank/DDBJ databases">
        <title>Draft genome of Gammaproteobacteria bacterium LSUCC0057, a member of the SAR92 clade.</title>
        <authorList>
            <person name="Lanclos V.C."/>
            <person name="Doiron C."/>
            <person name="Henson M.W."/>
            <person name="Thrash J.C."/>
        </authorList>
    </citation>
    <scope>NUCLEOTIDE SEQUENCE [LARGE SCALE GENOMIC DNA]</scope>
    <source>
        <strain evidence="3 4">LSUCC0057</strain>
    </source>
</reference>
<feature type="transmembrane region" description="Helical" evidence="1">
    <location>
        <begin position="345"/>
        <end position="369"/>
    </location>
</feature>